<comment type="caution">
    <text evidence="1">The sequence shown here is derived from an EMBL/GenBank/DDBJ whole genome shotgun (WGS) entry which is preliminary data.</text>
</comment>
<keyword evidence="2" id="KW-1185">Reference proteome</keyword>
<gene>
    <name evidence="1" type="ORF">RPERSI_LOCUS29688</name>
</gene>
<sequence length="73" mass="8374">FTESLKSKIEKYNQNSENFIFCVGDLEEQEECKFDIHSPELRQQLWAIITSNGGTMPSPTGIKFSEFPSELKT</sequence>
<proteinExistence type="predicted"/>
<protein>
    <submittedName>
        <fullName evidence="1">31319_t:CDS:1</fullName>
    </submittedName>
</protein>
<name>A0ACA9SCX3_9GLOM</name>
<dbReference type="Proteomes" id="UP000789920">
    <property type="component" value="Unassembled WGS sequence"/>
</dbReference>
<accession>A0ACA9SCX3</accession>
<dbReference type="EMBL" id="CAJVQC010112837">
    <property type="protein sequence ID" value="CAG8835804.1"/>
    <property type="molecule type" value="Genomic_DNA"/>
</dbReference>
<organism evidence="1 2">
    <name type="scientific">Racocetra persica</name>
    <dbReference type="NCBI Taxonomy" id="160502"/>
    <lineage>
        <taxon>Eukaryota</taxon>
        <taxon>Fungi</taxon>
        <taxon>Fungi incertae sedis</taxon>
        <taxon>Mucoromycota</taxon>
        <taxon>Glomeromycotina</taxon>
        <taxon>Glomeromycetes</taxon>
        <taxon>Diversisporales</taxon>
        <taxon>Gigasporaceae</taxon>
        <taxon>Racocetra</taxon>
    </lineage>
</organism>
<evidence type="ECO:0000313" key="1">
    <source>
        <dbReference type="EMBL" id="CAG8835804.1"/>
    </source>
</evidence>
<feature type="non-terminal residue" evidence="1">
    <location>
        <position position="1"/>
    </location>
</feature>
<reference evidence="1" key="1">
    <citation type="submission" date="2021-06" db="EMBL/GenBank/DDBJ databases">
        <authorList>
            <person name="Kallberg Y."/>
            <person name="Tangrot J."/>
            <person name="Rosling A."/>
        </authorList>
    </citation>
    <scope>NUCLEOTIDE SEQUENCE</scope>
    <source>
        <strain evidence="1">MA461A</strain>
    </source>
</reference>
<evidence type="ECO:0000313" key="2">
    <source>
        <dbReference type="Proteomes" id="UP000789920"/>
    </source>
</evidence>